<keyword evidence="3" id="KW-0614">Plasmid</keyword>
<accession>B2JVQ9</accession>
<feature type="transmembrane region" description="Helical" evidence="2">
    <location>
        <begin position="58"/>
        <end position="91"/>
    </location>
</feature>
<dbReference type="OrthoDB" id="9114770at2"/>
<organism evidence="3 4">
    <name type="scientific">Paraburkholderia phymatum (strain DSM 17167 / CIP 108236 / LMG 21445 / STM815)</name>
    <name type="common">Burkholderia phymatum</name>
    <dbReference type="NCBI Taxonomy" id="391038"/>
    <lineage>
        <taxon>Bacteria</taxon>
        <taxon>Pseudomonadati</taxon>
        <taxon>Pseudomonadota</taxon>
        <taxon>Betaproteobacteria</taxon>
        <taxon>Burkholderiales</taxon>
        <taxon>Burkholderiaceae</taxon>
        <taxon>Paraburkholderia</taxon>
    </lineage>
</organism>
<keyword evidence="4" id="KW-1185">Reference proteome</keyword>
<feature type="region of interest" description="Disordered" evidence="1">
    <location>
        <begin position="121"/>
        <end position="144"/>
    </location>
</feature>
<feature type="transmembrane region" description="Helical" evidence="2">
    <location>
        <begin position="12"/>
        <end position="38"/>
    </location>
</feature>
<evidence type="ECO:0000256" key="2">
    <source>
        <dbReference type="SAM" id="Phobius"/>
    </source>
</evidence>
<dbReference type="EMBL" id="CP001045">
    <property type="protein sequence ID" value="ACC75036.1"/>
    <property type="molecule type" value="Genomic_DNA"/>
</dbReference>
<dbReference type="Proteomes" id="UP000001192">
    <property type="component" value="Plasmid pBPHY01"/>
</dbReference>
<gene>
    <name evidence="3" type="ordered locus">Bphy_5972</name>
</gene>
<proteinExistence type="predicted"/>
<dbReference type="KEGG" id="bph:Bphy_5972"/>
<dbReference type="RefSeq" id="WP_012405196.1">
    <property type="nucleotide sequence ID" value="NC_010625.1"/>
</dbReference>
<protein>
    <recommendedName>
        <fullName evidence="5">Transmembrane protein</fullName>
    </recommendedName>
</protein>
<keyword evidence="2" id="KW-0472">Membrane</keyword>
<name>B2JVQ9_PARP8</name>
<dbReference type="HOGENOM" id="CLU_1792854_0_0_4"/>
<keyword evidence="2" id="KW-0812">Transmembrane</keyword>
<evidence type="ECO:0008006" key="5">
    <source>
        <dbReference type="Google" id="ProtNLM"/>
    </source>
</evidence>
<keyword evidence="2" id="KW-1133">Transmembrane helix</keyword>
<evidence type="ECO:0000313" key="3">
    <source>
        <dbReference type="EMBL" id="ACC75036.1"/>
    </source>
</evidence>
<reference evidence="4" key="1">
    <citation type="journal article" date="2014" name="Stand. Genomic Sci.">
        <title>Complete genome sequence of Burkholderia phymatum STM815(T), a broad host range and efficient nitrogen-fixing symbiont of Mimosa species.</title>
        <authorList>
            <person name="Moulin L."/>
            <person name="Klonowska A."/>
            <person name="Caroline B."/>
            <person name="Booth K."/>
            <person name="Vriezen J.A."/>
            <person name="Melkonian R."/>
            <person name="James E.K."/>
            <person name="Young J.P."/>
            <person name="Bena G."/>
            <person name="Hauser L."/>
            <person name="Land M."/>
            <person name="Kyrpides N."/>
            <person name="Bruce D."/>
            <person name="Chain P."/>
            <person name="Copeland A."/>
            <person name="Pitluck S."/>
            <person name="Woyke T."/>
            <person name="Lizotte-Waniewski M."/>
            <person name="Bristow J."/>
            <person name="Riley M."/>
        </authorList>
    </citation>
    <scope>NUCLEOTIDE SEQUENCE [LARGE SCALE GENOMIC DNA]</scope>
    <source>
        <strain evidence="4">DSM 17167 / CIP 108236 / LMG 21445 / STM815</strain>
        <plasmid evidence="4">Plasmid pBPHY01</plasmid>
    </source>
</reference>
<evidence type="ECO:0000313" key="4">
    <source>
        <dbReference type="Proteomes" id="UP000001192"/>
    </source>
</evidence>
<dbReference type="AlphaFoldDB" id="B2JVQ9"/>
<evidence type="ECO:0000256" key="1">
    <source>
        <dbReference type="SAM" id="MobiDB-lite"/>
    </source>
</evidence>
<sequence precursor="true">MKVIRATWQALCVFGSISLYVAAFFLWSAIAAGAGWMLAHLPDVWSEHLDSESSMGLAIAAITSYAVVAGALFLAFCCGIVQMLADAYTAMLLCVRKRRSRLASPPIQRRRPFFVRRPAAGSASARIDSPPAATGAEAKIGAGR</sequence>
<geneLocation type="plasmid" evidence="3 4">
    <name>pBPHY01</name>
</geneLocation>